<dbReference type="InterPro" id="IPR010985">
    <property type="entry name" value="Ribbon_hlx_hlx"/>
</dbReference>
<name>A0A2S1FIC1_9BURK</name>
<dbReference type="SUPFAM" id="SSF47598">
    <property type="entry name" value="Ribbon-helix-helix"/>
    <property type="match status" value="1"/>
</dbReference>
<keyword evidence="1" id="KW-0614">Plasmid</keyword>
<proteinExistence type="predicted"/>
<dbReference type="InterPro" id="IPR013321">
    <property type="entry name" value="Arc_rbn_hlx_hlx"/>
</dbReference>
<gene>
    <name evidence="1" type="ORF">pH8NP1_p004</name>
</gene>
<dbReference type="AlphaFoldDB" id="A0A2S1FIC1"/>
<dbReference type="GO" id="GO:0006355">
    <property type="term" value="P:regulation of DNA-templated transcription"/>
    <property type="evidence" value="ECO:0007669"/>
    <property type="project" value="InterPro"/>
</dbReference>
<dbReference type="RefSeq" id="WP_255456566.1">
    <property type="nucleotide sequence ID" value="NZ_MG869621.1"/>
</dbReference>
<geneLocation type="plasmid" evidence="1">
    <name>pH8NP1</name>
</geneLocation>
<sequence length="84" mass="9541">MSISKPTLNKAATALDFAERKTAEPIKAANPPAEKRVFYAPEGYRRLTINLRDDLHKKLRLMAVEQDCTITDILTKLVTKELEK</sequence>
<dbReference type="EMBL" id="MG869621">
    <property type="protein sequence ID" value="AWD72265.1"/>
    <property type="molecule type" value="Genomic_DNA"/>
</dbReference>
<organism evidence="1">
    <name type="scientific">Polaromonas sp. H8N</name>
    <dbReference type="NCBI Taxonomy" id="1840297"/>
    <lineage>
        <taxon>Bacteria</taxon>
        <taxon>Pseudomonadati</taxon>
        <taxon>Pseudomonadota</taxon>
        <taxon>Betaproteobacteria</taxon>
        <taxon>Burkholderiales</taxon>
        <taxon>Comamonadaceae</taxon>
        <taxon>Polaromonas</taxon>
    </lineage>
</organism>
<accession>A0A2S1FIC1</accession>
<protein>
    <submittedName>
        <fullName evidence="1">Putative partitioning protein ParB</fullName>
    </submittedName>
</protein>
<dbReference type="Gene3D" id="1.10.1220.10">
    <property type="entry name" value="Met repressor-like"/>
    <property type="match status" value="1"/>
</dbReference>
<reference evidence="1" key="1">
    <citation type="submission" date="2018-01" db="EMBL/GenBank/DDBJ databases">
        <title>Plasmids of psychrophilic Polaromonas spp. isolated from Arctic and Antarctic glaciers.</title>
        <authorList>
            <person name="Dziewit L."/>
            <person name="Ciok A."/>
        </authorList>
    </citation>
    <scope>NUCLEOTIDE SEQUENCE</scope>
    <source>
        <plasmid evidence="1">pH8NP1</plasmid>
    </source>
</reference>
<evidence type="ECO:0000313" key="1">
    <source>
        <dbReference type="EMBL" id="AWD72265.1"/>
    </source>
</evidence>